<reference evidence="1" key="2">
    <citation type="submission" date="2020-09" db="EMBL/GenBank/DDBJ databases">
        <authorList>
            <person name="Sun Q."/>
            <person name="Sedlacek I."/>
        </authorList>
    </citation>
    <scope>NUCLEOTIDE SEQUENCE</scope>
    <source>
        <strain evidence="1">CCM 8433</strain>
    </source>
</reference>
<reference evidence="1" key="1">
    <citation type="journal article" date="2014" name="Int. J. Syst. Evol. Microbiol.">
        <title>Complete genome sequence of Corynebacterium casei LMG S-19264T (=DSM 44701T), isolated from a smear-ripened cheese.</title>
        <authorList>
            <consortium name="US DOE Joint Genome Institute (JGI-PGF)"/>
            <person name="Walter F."/>
            <person name="Albersmeier A."/>
            <person name="Kalinowski J."/>
            <person name="Ruckert C."/>
        </authorList>
    </citation>
    <scope>NUCLEOTIDE SEQUENCE</scope>
    <source>
        <strain evidence="1">CCM 8433</strain>
    </source>
</reference>
<dbReference type="RefSeq" id="WP_188368638.1">
    <property type="nucleotide sequence ID" value="NZ_BMDT01000020.1"/>
</dbReference>
<dbReference type="AlphaFoldDB" id="A0A917N7F4"/>
<evidence type="ECO:0000313" key="1">
    <source>
        <dbReference type="EMBL" id="GGI66817.1"/>
    </source>
</evidence>
<gene>
    <name evidence="1" type="ORF">GCM10011482_24710</name>
</gene>
<proteinExistence type="predicted"/>
<keyword evidence="2" id="KW-1185">Reference proteome</keyword>
<dbReference type="Proteomes" id="UP000622610">
    <property type="component" value="Unassembled WGS sequence"/>
</dbReference>
<organism evidence="1 2">
    <name type="scientific">Enterococcus alcedinis</name>
    <dbReference type="NCBI Taxonomy" id="1274384"/>
    <lineage>
        <taxon>Bacteria</taxon>
        <taxon>Bacillati</taxon>
        <taxon>Bacillota</taxon>
        <taxon>Bacilli</taxon>
        <taxon>Lactobacillales</taxon>
        <taxon>Enterococcaceae</taxon>
        <taxon>Enterococcus</taxon>
    </lineage>
</organism>
<comment type="caution">
    <text evidence="1">The sequence shown here is derived from an EMBL/GenBank/DDBJ whole genome shotgun (WGS) entry which is preliminary data.</text>
</comment>
<name>A0A917N7F4_9ENTE</name>
<sequence>MKTFKKKYSLEDSYVEISTQLSPYIADLKALYFNLQQISIFIKKILFSKEEDDFDTESVLAMRIIGHTSDFDNDYVYAIDAISESTIENYAFIKGLYEKI</sequence>
<protein>
    <submittedName>
        <fullName evidence="1">Uncharacterized protein</fullName>
    </submittedName>
</protein>
<accession>A0A917N7F4</accession>
<evidence type="ECO:0000313" key="2">
    <source>
        <dbReference type="Proteomes" id="UP000622610"/>
    </source>
</evidence>
<dbReference type="EMBL" id="BMDT01000020">
    <property type="protein sequence ID" value="GGI66817.1"/>
    <property type="molecule type" value="Genomic_DNA"/>
</dbReference>